<reference evidence="2 3" key="1">
    <citation type="submission" date="2016-11" db="EMBL/GenBank/DDBJ databases">
        <authorList>
            <person name="Jaros S."/>
            <person name="Januszkiewicz K."/>
            <person name="Wedrychowicz H."/>
        </authorList>
    </citation>
    <scope>NUCLEOTIDE SEQUENCE [LARGE SCALE GENOMIC DNA]</scope>
    <source>
        <strain evidence="2 3">DSM 15930</strain>
    </source>
</reference>
<keyword evidence="1" id="KW-0812">Transmembrane</keyword>
<accession>A0A1M7NNB8</accession>
<evidence type="ECO:0000313" key="2">
    <source>
        <dbReference type="EMBL" id="SHN05268.1"/>
    </source>
</evidence>
<sequence>MKKRSKVEIILIDILSVLIITSALYYLKDDRVKPEDFIQDKYRINCEYRVVQQEKNDNYLAYLGRDNENIYLDIFEDDKFFGGTKILPKNNQKIALYQTSQYVNLIIVYGDNTQMRCSSYTLKVTGNDIEPRIFKQNINNNDYILDIYILDTKYNESFDLYFK</sequence>
<keyword evidence="1" id="KW-1133">Transmembrane helix</keyword>
<gene>
    <name evidence="2" type="ORF">SAMN02746066_04624</name>
</gene>
<dbReference type="Proteomes" id="UP000184038">
    <property type="component" value="Unassembled WGS sequence"/>
</dbReference>
<organism evidence="2 3">
    <name type="scientific">Anaerosporobacter mobilis DSM 15930</name>
    <dbReference type="NCBI Taxonomy" id="1120996"/>
    <lineage>
        <taxon>Bacteria</taxon>
        <taxon>Bacillati</taxon>
        <taxon>Bacillota</taxon>
        <taxon>Clostridia</taxon>
        <taxon>Lachnospirales</taxon>
        <taxon>Lachnospiraceae</taxon>
        <taxon>Anaerosporobacter</taxon>
    </lineage>
</organism>
<protein>
    <submittedName>
        <fullName evidence="2">Uncharacterized protein</fullName>
    </submittedName>
</protein>
<keyword evidence="3" id="KW-1185">Reference proteome</keyword>
<name>A0A1M7NNB8_9FIRM</name>
<evidence type="ECO:0000256" key="1">
    <source>
        <dbReference type="SAM" id="Phobius"/>
    </source>
</evidence>
<keyword evidence="1" id="KW-0472">Membrane</keyword>
<proteinExistence type="predicted"/>
<dbReference type="OrthoDB" id="1730139at2"/>
<dbReference type="AlphaFoldDB" id="A0A1M7NNB8"/>
<evidence type="ECO:0000313" key="3">
    <source>
        <dbReference type="Proteomes" id="UP000184038"/>
    </source>
</evidence>
<feature type="transmembrane region" description="Helical" evidence="1">
    <location>
        <begin position="7"/>
        <end position="27"/>
    </location>
</feature>
<dbReference type="EMBL" id="FRCP01000035">
    <property type="protein sequence ID" value="SHN05268.1"/>
    <property type="molecule type" value="Genomic_DNA"/>
</dbReference>
<dbReference type="RefSeq" id="WP_073291945.1">
    <property type="nucleotide sequence ID" value="NZ_FRCP01000035.1"/>
</dbReference>